<dbReference type="OrthoDB" id="2351920at2759"/>
<feature type="region of interest" description="Disordered" evidence="6">
    <location>
        <begin position="84"/>
        <end position="158"/>
    </location>
</feature>
<comment type="caution">
    <text evidence="7">The sequence shown here is derived from an EMBL/GenBank/DDBJ whole genome shotgun (WGS) entry which is preliminary data.</text>
</comment>
<evidence type="ECO:0000256" key="2">
    <source>
        <dbReference type="ARBA" id="ARBA00022618"/>
    </source>
</evidence>
<dbReference type="RefSeq" id="XP_018696157.1">
    <property type="nucleotide sequence ID" value="XM_018833533.1"/>
</dbReference>
<reference evidence="7 8" key="1">
    <citation type="submission" date="2016-04" db="EMBL/GenBank/DDBJ databases">
        <title>Draft genome of Fonsecaea erecta CBS 125763.</title>
        <authorList>
            <person name="Weiss V.A."/>
            <person name="Vicente V.A."/>
            <person name="Raittz R.T."/>
            <person name="Moreno L.F."/>
            <person name="De Souza E.M."/>
            <person name="Pedrosa F.O."/>
            <person name="Steffens M.B."/>
            <person name="Faoro H."/>
            <person name="Tadra-Sfeir M.Z."/>
            <person name="Najafzadeh M.J."/>
            <person name="Felipe M.S."/>
            <person name="Teixeira M."/>
            <person name="Sun J."/>
            <person name="Xi L."/>
            <person name="Gomes R."/>
            <person name="De Azevedo C.M."/>
            <person name="Salgado C.G."/>
            <person name="Da Silva M.B."/>
            <person name="Nascimento M.F."/>
            <person name="Queiroz-Telles F."/>
            <person name="Attili D.S."/>
            <person name="Gorbushina A."/>
        </authorList>
    </citation>
    <scope>NUCLEOTIDE SEQUENCE [LARGE SCALE GENOMIC DNA]</scope>
    <source>
        <strain evidence="7 8">CBS 125763</strain>
    </source>
</reference>
<dbReference type="InterPro" id="IPR008401">
    <property type="entry name" value="Apc13"/>
</dbReference>
<feature type="compositionally biased region" description="Basic and acidic residues" evidence="6">
    <location>
        <begin position="149"/>
        <end position="158"/>
    </location>
</feature>
<comment type="similarity">
    <text evidence="1">Belongs to the APC13 family.</text>
</comment>
<protein>
    <submittedName>
        <fullName evidence="7">Uncharacterized protein</fullName>
    </submittedName>
</protein>
<dbReference type="PANTHER" id="PTHR28526">
    <property type="entry name" value="ANAPHASE-PROMOTING COMPLEX SUBUNIT 13"/>
    <property type="match status" value="1"/>
</dbReference>
<organism evidence="7 8">
    <name type="scientific">Fonsecaea erecta</name>
    <dbReference type="NCBI Taxonomy" id="1367422"/>
    <lineage>
        <taxon>Eukaryota</taxon>
        <taxon>Fungi</taxon>
        <taxon>Dikarya</taxon>
        <taxon>Ascomycota</taxon>
        <taxon>Pezizomycotina</taxon>
        <taxon>Eurotiomycetes</taxon>
        <taxon>Chaetothyriomycetidae</taxon>
        <taxon>Chaetothyriales</taxon>
        <taxon>Herpotrichiellaceae</taxon>
        <taxon>Fonsecaea</taxon>
    </lineage>
</organism>
<gene>
    <name evidence="7" type="ORF">AYL99_02017</name>
</gene>
<dbReference type="Proteomes" id="UP000078343">
    <property type="component" value="Unassembled WGS sequence"/>
</dbReference>
<keyword evidence="2" id="KW-0132">Cell division</keyword>
<dbReference type="GO" id="GO:0005680">
    <property type="term" value="C:anaphase-promoting complex"/>
    <property type="evidence" value="ECO:0007669"/>
    <property type="project" value="InterPro"/>
</dbReference>
<sequence length="497" mass="51801">MDTTVDVKSIGKLIHAGCKHHHCRKHANDLISESVQTPTAAPKVGEEWPPEFLHCGIWPPLQQASESESEINAPVRPKVKAMKQKAHVKVYPDNIPDIDGGGSDSESGSDDSDDDEDDDKVATPAEPLTVDSTELSDAIDTLKITTNGADKEGDQNGNEKRMTNVIHALAKAPYSVLKLVARHGNSDGSPRRGYDSSKSPRNRLFDQEVVAEAQARVEIADYLDSLIDHGDYEEGYGCVWPLEEYRRSGWAKEMVAAYPVESAEFTRDSSATYIHLHASRLADVFEEFCRPPASTVFAPSTVAGAAAAAAGASNQGAAGAGAAGQATGIGGGLAQGLINAHHHAQPTYGTLADGSGMTALPGHYLPFEEITLPPHLMPVNPEDEDDVVPDMHAAFGINRALNQNQSFGVIVPGSAAAAVAAAGGGVGGGGAAGGGALGTDGATGEASQAGAAREPVWRDLGLDALVAEAPRNAVSTVGGPGAGRRREGRRTGLLLLR</sequence>
<evidence type="ECO:0000313" key="8">
    <source>
        <dbReference type="Proteomes" id="UP000078343"/>
    </source>
</evidence>
<proteinExistence type="inferred from homology"/>
<evidence type="ECO:0000256" key="1">
    <source>
        <dbReference type="ARBA" id="ARBA00006940"/>
    </source>
</evidence>
<evidence type="ECO:0000256" key="5">
    <source>
        <dbReference type="ARBA" id="ARBA00023306"/>
    </source>
</evidence>
<keyword evidence="4" id="KW-0833">Ubl conjugation pathway</keyword>
<dbReference type="GO" id="GO:0051301">
    <property type="term" value="P:cell division"/>
    <property type="evidence" value="ECO:0007669"/>
    <property type="project" value="UniProtKB-KW"/>
</dbReference>
<evidence type="ECO:0000256" key="6">
    <source>
        <dbReference type="SAM" id="MobiDB-lite"/>
    </source>
</evidence>
<keyword evidence="8" id="KW-1185">Reference proteome</keyword>
<dbReference type="GeneID" id="30006187"/>
<feature type="region of interest" description="Disordered" evidence="6">
    <location>
        <begin position="474"/>
        <end position="497"/>
    </location>
</feature>
<keyword evidence="5" id="KW-0131">Cell cycle</keyword>
<feature type="compositionally biased region" description="Acidic residues" evidence="6">
    <location>
        <begin position="107"/>
        <end position="119"/>
    </location>
</feature>
<accession>A0A178ZSM1</accession>
<dbReference type="Pfam" id="PF05839">
    <property type="entry name" value="Apc13p"/>
    <property type="match status" value="1"/>
</dbReference>
<dbReference type="EMBL" id="LVYI01000002">
    <property type="protein sequence ID" value="OAP62790.1"/>
    <property type="molecule type" value="Genomic_DNA"/>
</dbReference>
<keyword evidence="3" id="KW-0498">Mitosis</keyword>
<name>A0A178ZSM1_9EURO</name>
<evidence type="ECO:0000256" key="4">
    <source>
        <dbReference type="ARBA" id="ARBA00022786"/>
    </source>
</evidence>
<dbReference type="PANTHER" id="PTHR28526:SF1">
    <property type="entry name" value="ANAPHASE-PROMOTING COMPLEX SUBUNIT 13"/>
    <property type="match status" value="1"/>
</dbReference>
<dbReference type="AlphaFoldDB" id="A0A178ZSM1"/>
<evidence type="ECO:0000313" key="7">
    <source>
        <dbReference type="EMBL" id="OAP62790.1"/>
    </source>
</evidence>
<evidence type="ECO:0000256" key="3">
    <source>
        <dbReference type="ARBA" id="ARBA00022776"/>
    </source>
</evidence>